<name>A0A562ZUS2_9BURK</name>
<keyword evidence="2" id="KW-1185">Reference proteome</keyword>
<reference evidence="1 2" key="1">
    <citation type="submission" date="2019-07" db="EMBL/GenBank/DDBJ databases">
        <title>Caenimonas sedimenti sp. nov., isolated from activated sludge.</title>
        <authorList>
            <person name="Xu J."/>
        </authorList>
    </citation>
    <scope>NUCLEOTIDE SEQUENCE [LARGE SCALE GENOMIC DNA]</scope>
    <source>
        <strain evidence="1 2">HX-9-20</strain>
    </source>
</reference>
<protein>
    <submittedName>
        <fullName evidence="1">Uncharacterized protein</fullName>
    </submittedName>
</protein>
<comment type="caution">
    <text evidence="1">The sequence shown here is derived from an EMBL/GenBank/DDBJ whole genome shotgun (WGS) entry which is preliminary data.</text>
</comment>
<dbReference type="OrthoDB" id="8912452at2"/>
<organism evidence="1 2">
    <name type="scientific">Caenimonas sedimenti</name>
    <dbReference type="NCBI Taxonomy" id="2596921"/>
    <lineage>
        <taxon>Bacteria</taxon>
        <taxon>Pseudomonadati</taxon>
        <taxon>Pseudomonadota</taxon>
        <taxon>Betaproteobacteria</taxon>
        <taxon>Burkholderiales</taxon>
        <taxon>Comamonadaceae</taxon>
        <taxon>Caenimonas</taxon>
    </lineage>
</organism>
<proteinExistence type="predicted"/>
<dbReference type="AlphaFoldDB" id="A0A562ZUS2"/>
<dbReference type="Proteomes" id="UP000318199">
    <property type="component" value="Unassembled WGS sequence"/>
</dbReference>
<evidence type="ECO:0000313" key="1">
    <source>
        <dbReference type="EMBL" id="TWO71904.1"/>
    </source>
</evidence>
<gene>
    <name evidence="1" type="ORF">FN976_07895</name>
</gene>
<evidence type="ECO:0000313" key="2">
    <source>
        <dbReference type="Proteomes" id="UP000318199"/>
    </source>
</evidence>
<dbReference type="RefSeq" id="WP_145892463.1">
    <property type="nucleotide sequence ID" value="NZ_VOBQ01000005.1"/>
</dbReference>
<sequence>MPTKSNGAPAFLGAFQPLRVLWEGRDPPFPSEQSARWALRQLREPLVVAGAIAVHRGRTFVDVPKVAEVTVRLAVEKARKRYAES</sequence>
<dbReference type="EMBL" id="VOBQ01000005">
    <property type="protein sequence ID" value="TWO71904.1"/>
    <property type="molecule type" value="Genomic_DNA"/>
</dbReference>
<accession>A0A562ZUS2</accession>